<evidence type="ECO:0000313" key="1">
    <source>
        <dbReference type="Proteomes" id="UP000818029"/>
    </source>
</evidence>
<name>A0ABM2YVM5_GOSHI</name>
<reference evidence="1" key="1">
    <citation type="journal article" date="2020" name="Nat. Genet.">
        <title>Genomic diversifications of five Gossypium allopolyploid species and their impact on cotton improvement.</title>
        <authorList>
            <person name="Chen Z.J."/>
            <person name="Sreedasyam A."/>
            <person name="Ando A."/>
            <person name="Song Q."/>
            <person name="De Santiago L.M."/>
            <person name="Hulse-Kemp A.M."/>
            <person name="Ding M."/>
            <person name="Ye W."/>
            <person name="Kirkbride R.C."/>
            <person name="Jenkins J."/>
            <person name="Plott C."/>
            <person name="Lovell J."/>
            <person name="Lin Y.M."/>
            <person name="Vaughn R."/>
            <person name="Liu B."/>
            <person name="Simpson S."/>
            <person name="Scheffler B.E."/>
            <person name="Wen L."/>
            <person name="Saski C.A."/>
            <person name="Grover C.E."/>
            <person name="Hu G."/>
            <person name="Conover J.L."/>
            <person name="Carlson J.W."/>
            <person name="Shu S."/>
            <person name="Boston L.B."/>
            <person name="Williams M."/>
            <person name="Peterson D.G."/>
            <person name="McGee K."/>
            <person name="Jones D.C."/>
            <person name="Wendel J.F."/>
            <person name="Stelly D.M."/>
            <person name="Grimwood J."/>
            <person name="Schmutz J."/>
        </authorList>
    </citation>
    <scope>NUCLEOTIDE SEQUENCE [LARGE SCALE GENOMIC DNA]</scope>
    <source>
        <strain evidence="1">cv. TM-1</strain>
    </source>
</reference>
<dbReference type="GeneID" id="107934188"/>
<keyword evidence="1" id="KW-1185">Reference proteome</keyword>
<evidence type="ECO:0000313" key="2">
    <source>
        <dbReference type="RefSeq" id="XP_040934546.1"/>
    </source>
</evidence>
<accession>A0ABM2YVM5</accession>
<gene>
    <name evidence="2" type="primary">LOC107934188</name>
</gene>
<dbReference type="Proteomes" id="UP000818029">
    <property type="component" value="Chromosome A10"/>
</dbReference>
<reference evidence="2" key="2">
    <citation type="submission" date="2025-08" db="UniProtKB">
        <authorList>
            <consortium name="RefSeq"/>
        </authorList>
    </citation>
    <scope>IDENTIFICATION</scope>
</reference>
<proteinExistence type="predicted"/>
<organism evidence="1 2">
    <name type="scientific">Gossypium hirsutum</name>
    <name type="common">Upland cotton</name>
    <name type="synonym">Gossypium mexicanum</name>
    <dbReference type="NCBI Taxonomy" id="3635"/>
    <lineage>
        <taxon>Eukaryota</taxon>
        <taxon>Viridiplantae</taxon>
        <taxon>Streptophyta</taxon>
        <taxon>Embryophyta</taxon>
        <taxon>Tracheophyta</taxon>
        <taxon>Spermatophyta</taxon>
        <taxon>Magnoliopsida</taxon>
        <taxon>eudicotyledons</taxon>
        <taxon>Gunneridae</taxon>
        <taxon>Pentapetalae</taxon>
        <taxon>rosids</taxon>
        <taxon>malvids</taxon>
        <taxon>Malvales</taxon>
        <taxon>Malvaceae</taxon>
        <taxon>Malvoideae</taxon>
        <taxon>Gossypium</taxon>
    </lineage>
</organism>
<dbReference type="RefSeq" id="XP_040934546.1">
    <property type="nucleotide sequence ID" value="XM_041078612.1"/>
</dbReference>
<sequence length="158" mass="17271">MSNENLYISQQLLQISEPISDASSICHHLQHFFLVFWVRNRSVKSVLDFSANFSKKEFISAPVFKKNLPPFLFLSAGPEGPVGTPVPVRRRLPPCTVARTRKKGASGRSHDSGGAAGAPVAVDVTRADLGVQMLQGFIDSRARRASSCGSYRNIGWQA</sequence>
<protein>
    <submittedName>
        <fullName evidence="2">Uncharacterized protein</fullName>
    </submittedName>
</protein>